<dbReference type="EMBL" id="LT615367">
    <property type="protein sequence ID" value="SLM61671.1"/>
    <property type="molecule type" value="Genomic_DNA"/>
</dbReference>
<proteinExistence type="predicted"/>
<evidence type="ECO:0000256" key="1">
    <source>
        <dbReference type="SAM" id="MobiDB-lite"/>
    </source>
</evidence>
<keyword evidence="3" id="KW-1185">Reference proteome</keyword>
<evidence type="ECO:0000313" key="2">
    <source>
        <dbReference type="EMBL" id="SLM61671.1"/>
    </source>
</evidence>
<dbReference type="Proteomes" id="UP000294820">
    <property type="component" value="Chromosome 1"/>
</dbReference>
<evidence type="ECO:0000313" key="3">
    <source>
        <dbReference type="Proteomes" id="UP000294820"/>
    </source>
</evidence>
<sequence>MPPRQKGLGKRLPGPQNTPHVITRQTHVVPAQARFMPSPCLCK</sequence>
<feature type="region of interest" description="Disordered" evidence="1">
    <location>
        <begin position="1"/>
        <end position="20"/>
    </location>
</feature>
<name>A0A375A6Q5_9GAMM</name>
<protein>
    <submittedName>
        <fullName evidence="2">Uncharacterized protein</fullName>
    </submittedName>
</protein>
<reference evidence="2 3" key="1">
    <citation type="submission" date="2016-09" db="EMBL/GenBank/DDBJ databases">
        <authorList>
            <person name="Reverchon S."/>
            <person name="Nasser W."/>
            <person name="Leonard S."/>
            <person name="Brochier C."/>
            <person name="Duprey A."/>
        </authorList>
    </citation>
    <scope>NUCLEOTIDE SEQUENCE [LARGE SCALE GENOMIC DNA]</scope>
    <source>
        <strain evidence="2 3">174/2</strain>
    </source>
</reference>
<accession>A0A375A6Q5</accession>
<dbReference type="KEGG" id="daq:DAQ1742_00579"/>
<gene>
    <name evidence="2" type="ORF">DAQ1742_00579</name>
</gene>
<dbReference type="AlphaFoldDB" id="A0A375A6Q5"/>
<organism evidence="2 3">
    <name type="scientific">Dickeya aquatica</name>
    <dbReference type="NCBI Taxonomy" id="1401087"/>
    <lineage>
        <taxon>Bacteria</taxon>
        <taxon>Pseudomonadati</taxon>
        <taxon>Pseudomonadota</taxon>
        <taxon>Gammaproteobacteria</taxon>
        <taxon>Enterobacterales</taxon>
        <taxon>Pectobacteriaceae</taxon>
        <taxon>Dickeya</taxon>
    </lineage>
</organism>